<dbReference type="EMBL" id="ML977199">
    <property type="protein sequence ID" value="KAF1981461.1"/>
    <property type="molecule type" value="Genomic_DNA"/>
</dbReference>
<dbReference type="Proteomes" id="UP000800041">
    <property type="component" value="Unassembled WGS sequence"/>
</dbReference>
<reference evidence="2" key="1">
    <citation type="journal article" date="2020" name="Stud. Mycol.">
        <title>101 Dothideomycetes genomes: a test case for predicting lifestyles and emergence of pathogens.</title>
        <authorList>
            <person name="Haridas S."/>
            <person name="Albert R."/>
            <person name="Binder M."/>
            <person name="Bloem J."/>
            <person name="Labutti K."/>
            <person name="Salamov A."/>
            <person name="Andreopoulos B."/>
            <person name="Baker S."/>
            <person name="Barry K."/>
            <person name="Bills G."/>
            <person name="Bluhm B."/>
            <person name="Cannon C."/>
            <person name="Castanera R."/>
            <person name="Culley D."/>
            <person name="Daum C."/>
            <person name="Ezra D."/>
            <person name="Gonzalez J."/>
            <person name="Henrissat B."/>
            <person name="Kuo A."/>
            <person name="Liang C."/>
            <person name="Lipzen A."/>
            <person name="Lutzoni F."/>
            <person name="Magnuson J."/>
            <person name="Mondo S."/>
            <person name="Nolan M."/>
            <person name="Ohm R."/>
            <person name="Pangilinan J."/>
            <person name="Park H.-J."/>
            <person name="Ramirez L."/>
            <person name="Alfaro M."/>
            <person name="Sun H."/>
            <person name="Tritt A."/>
            <person name="Yoshinaga Y."/>
            <person name="Zwiers L.-H."/>
            <person name="Turgeon B."/>
            <person name="Goodwin S."/>
            <person name="Spatafora J."/>
            <person name="Crous P."/>
            <person name="Grigoriev I."/>
        </authorList>
    </citation>
    <scope>NUCLEOTIDE SEQUENCE</scope>
    <source>
        <strain evidence="2">CBS 113979</strain>
    </source>
</reference>
<proteinExistence type="predicted"/>
<keyword evidence="1" id="KW-0812">Transmembrane</keyword>
<evidence type="ECO:0000313" key="2">
    <source>
        <dbReference type="EMBL" id="KAF1981461.1"/>
    </source>
</evidence>
<organism evidence="2 3">
    <name type="scientific">Aulographum hederae CBS 113979</name>
    <dbReference type="NCBI Taxonomy" id="1176131"/>
    <lineage>
        <taxon>Eukaryota</taxon>
        <taxon>Fungi</taxon>
        <taxon>Dikarya</taxon>
        <taxon>Ascomycota</taxon>
        <taxon>Pezizomycotina</taxon>
        <taxon>Dothideomycetes</taxon>
        <taxon>Pleosporomycetidae</taxon>
        <taxon>Aulographales</taxon>
        <taxon>Aulographaceae</taxon>
    </lineage>
</organism>
<gene>
    <name evidence="2" type="ORF">K402DRAFT_398549</name>
</gene>
<keyword evidence="1" id="KW-1133">Transmembrane helix</keyword>
<keyword evidence="3" id="KW-1185">Reference proteome</keyword>
<name>A0A6G1GKL7_9PEZI</name>
<evidence type="ECO:0000313" key="3">
    <source>
        <dbReference type="Proteomes" id="UP000800041"/>
    </source>
</evidence>
<dbReference type="AlphaFoldDB" id="A0A6G1GKL7"/>
<evidence type="ECO:0000256" key="1">
    <source>
        <dbReference type="SAM" id="Phobius"/>
    </source>
</evidence>
<feature type="transmembrane region" description="Helical" evidence="1">
    <location>
        <begin position="41"/>
        <end position="63"/>
    </location>
</feature>
<protein>
    <submittedName>
        <fullName evidence="2">Uncharacterized protein</fullName>
    </submittedName>
</protein>
<accession>A0A6G1GKL7</accession>
<keyword evidence="1" id="KW-0472">Membrane</keyword>
<dbReference type="OrthoDB" id="190201at2759"/>
<sequence>MQPPIVVNGQELVAFNQQKGALQGQSEEEPSVIHRLLATTIVQMFIFVQFILPYVQILAASVYRYERKHRMCERVISSSMNTVDGLGRRGAEVTSAIYAMNDGKVGQALNAMAIWWIRGLAGGIHEGVGEGMAILGVDSSRRRPSQREKGVAGSR</sequence>